<keyword evidence="1" id="KW-0472">Membrane</keyword>
<feature type="transmembrane region" description="Helical" evidence="1">
    <location>
        <begin position="297"/>
        <end position="316"/>
    </location>
</feature>
<evidence type="ECO:0000313" key="2">
    <source>
        <dbReference type="EMBL" id="PIQ68513.1"/>
    </source>
</evidence>
<protein>
    <recommendedName>
        <fullName evidence="4">Glycosyltransferase RgtA/B/C/D-like domain-containing protein</fullName>
    </recommendedName>
</protein>
<keyword evidence="1" id="KW-0812">Transmembrane</keyword>
<feature type="transmembrane region" description="Helical" evidence="1">
    <location>
        <begin position="256"/>
        <end position="276"/>
    </location>
</feature>
<dbReference type="EMBL" id="PCVG01000045">
    <property type="protein sequence ID" value="PIQ68513.1"/>
    <property type="molecule type" value="Genomic_DNA"/>
</dbReference>
<reference evidence="2 3" key="1">
    <citation type="submission" date="2017-09" db="EMBL/GenBank/DDBJ databases">
        <title>Depth-based differentiation of microbial function through sediment-hosted aquifers and enrichment of novel symbionts in the deep terrestrial subsurface.</title>
        <authorList>
            <person name="Probst A.J."/>
            <person name="Ladd B."/>
            <person name="Jarett J.K."/>
            <person name="Geller-Mcgrath D.E."/>
            <person name="Sieber C.M."/>
            <person name="Emerson J.B."/>
            <person name="Anantharaman K."/>
            <person name="Thomas B.C."/>
            <person name="Malmstrom R."/>
            <person name="Stieglmeier M."/>
            <person name="Klingl A."/>
            <person name="Woyke T."/>
            <person name="Ryan C.M."/>
            <person name="Banfield J.F."/>
        </authorList>
    </citation>
    <scope>NUCLEOTIDE SEQUENCE [LARGE SCALE GENOMIC DNA]</scope>
    <source>
        <strain evidence="2">CG11_big_fil_rev_8_21_14_0_20_46_11</strain>
    </source>
</reference>
<comment type="caution">
    <text evidence="2">The sequence shown here is derived from an EMBL/GenBank/DDBJ whole genome shotgun (WGS) entry which is preliminary data.</text>
</comment>
<keyword evidence="1" id="KW-1133">Transmembrane helix</keyword>
<feature type="transmembrane region" description="Helical" evidence="1">
    <location>
        <begin position="167"/>
        <end position="197"/>
    </location>
</feature>
<evidence type="ECO:0000313" key="3">
    <source>
        <dbReference type="Proteomes" id="UP000229342"/>
    </source>
</evidence>
<feature type="transmembrane region" description="Helical" evidence="1">
    <location>
        <begin position="360"/>
        <end position="383"/>
    </location>
</feature>
<evidence type="ECO:0008006" key="4">
    <source>
        <dbReference type="Google" id="ProtNLM"/>
    </source>
</evidence>
<accession>A0A2H0KD62</accession>
<evidence type="ECO:0000256" key="1">
    <source>
        <dbReference type="SAM" id="Phobius"/>
    </source>
</evidence>
<feature type="transmembrane region" description="Helical" evidence="1">
    <location>
        <begin position="5"/>
        <end position="29"/>
    </location>
</feature>
<feature type="transmembrane region" description="Helical" evidence="1">
    <location>
        <begin position="328"/>
        <end position="348"/>
    </location>
</feature>
<feature type="transmembrane region" description="Helical" evidence="1">
    <location>
        <begin position="137"/>
        <end position="155"/>
    </location>
</feature>
<proteinExistence type="predicted"/>
<feature type="transmembrane region" description="Helical" evidence="1">
    <location>
        <begin position="83"/>
        <end position="102"/>
    </location>
</feature>
<organism evidence="2 3">
    <name type="scientific">Candidatus Taylorbacteria bacterium CG11_big_fil_rev_8_21_14_0_20_46_11</name>
    <dbReference type="NCBI Taxonomy" id="1975025"/>
    <lineage>
        <taxon>Bacteria</taxon>
        <taxon>Candidatus Tayloriibacteriota</taxon>
    </lineage>
</organism>
<dbReference type="AlphaFoldDB" id="A0A2H0KD62"/>
<feature type="transmembrane region" description="Helical" evidence="1">
    <location>
        <begin position="209"/>
        <end position="227"/>
    </location>
</feature>
<sequence length="531" mass="60289">MNGALFLKIALVGGILYSVFVLSIFPHWIVDDAFITLRYAENLSQSGELTWNVNTDPVEGYTGVALPVILAALQILGAPLVSATHWIGILSFFVSMLFLLLILRNLTIDPIVCAVVFILYSTCAPLFTHATSGHDTMLFLCAMFISFYTLTVNMSGKGVPFSQWKNIAFFASLLFTSLVRPEGVAFSIILFVAAAYWVRRYHMEQWRSLLTNGAIGYVLPGSVYFIWRMNYYGLLLPNTFYVKGAQGFSLANLQDLTLFLCQFFLVPILITVFFLSREAGSVRTALKRYVFPIRKETTIVLLSFVGIILVLLFEVGTSTLVMNYSGRFYIPFLPMLFIGFAYVLHNGISSFSGTENKKASSLVILFVILLFGVVFQVGVNMVVLRREYTFVKEYRSILEQEHIPIGKWLREYIPKEEWLVTYVDAGAIPYLSKLQTIDFGALSDEFLTQKDLSPQEIADYAFARNPGVMVFTSTVADKLVYDDIYKERMQFIIEDLRFKNYTLVRKYLSDSSLPSGYHQFVYFRNDLPSNK</sequence>
<feature type="transmembrane region" description="Helical" evidence="1">
    <location>
        <begin position="108"/>
        <end position="130"/>
    </location>
</feature>
<feature type="transmembrane region" description="Helical" evidence="1">
    <location>
        <begin position="58"/>
        <end position="76"/>
    </location>
</feature>
<gene>
    <name evidence="2" type="ORF">COV91_03605</name>
</gene>
<name>A0A2H0KD62_9BACT</name>
<dbReference type="Proteomes" id="UP000229342">
    <property type="component" value="Unassembled WGS sequence"/>
</dbReference>